<dbReference type="PROSITE" id="PS51077">
    <property type="entry name" value="HTH_ICLR"/>
    <property type="match status" value="1"/>
</dbReference>
<dbReference type="Gene3D" id="1.10.10.10">
    <property type="entry name" value="Winged helix-like DNA-binding domain superfamily/Winged helix DNA-binding domain"/>
    <property type="match status" value="1"/>
</dbReference>
<dbReference type="SMART" id="SM00346">
    <property type="entry name" value="HTH_ICLR"/>
    <property type="match status" value="1"/>
</dbReference>
<keyword evidence="2" id="KW-0238">DNA-binding</keyword>
<comment type="caution">
    <text evidence="7">The sequence shown here is derived from an EMBL/GenBank/DDBJ whole genome shotgun (WGS) entry which is preliminary data.</text>
</comment>
<dbReference type="GO" id="GO:0003677">
    <property type="term" value="F:DNA binding"/>
    <property type="evidence" value="ECO:0007669"/>
    <property type="project" value="UniProtKB-KW"/>
</dbReference>
<sequence length="289" mass="31894">MSDWQMQVAMSKNVIRRKSLEPRSPSEADHDARDGGVQSVDRALSILETLAEDDEGYRLSDLAVRTGLSASTVHRLLATLESRRFVQFDRAESKWHVGVRSFTVGASFARRRNFSTQAIPYLRKLRDLTRETANLAVVDDEYIIVLTRMESREIMRSLTQVGGRVAMVTSGVGKAVLATYSDEEVGAVIRHHGMPRLTEKSIVRPSDLFKELGKIRKQGFAIDDEEACMGLRCIAAVVYNDCAEPLAAISVSGMTSRLTDDRLPEIGQIVREVAGELTLALGGTMPTPA</sequence>
<dbReference type="SUPFAM" id="SSF55781">
    <property type="entry name" value="GAF domain-like"/>
    <property type="match status" value="1"/>
</dbReference>
<dbReference type="PANTHER" id="PTHR30136">
    <property type="entry name" value="HELIX-TURN-HELIX TRANSCRIPTIONAL REGULATOR, ICLR FAMILY"/>
    <property type="match status" value="1"/>
</dbReference>
<dbReference type="EMBL" id="VITK01000004">
    <property type="protein sequence ID" value="TWA99340.1"/>
    <property type="molecule type" value="Genomic_DNA"/>
</dbReference>
<dbReference type="InterPro" id="IPR050707">
    <property type="entry name" value="HTH_MetabolicPath_Reg"/>
</dbReference>
<evidence type="ECO:0000313" key="8">
    <source>
        <dbReference type="Proteomes" id="UP000319949"/>
    </source>
</evidence>
<proteinExistence type="predicted"/>
<evidence type="ECO:0000256" key="4">
    <source>
        <dbReference type="SAM" id="MobiDB-lite"/>
    </source>
</evidence>
<dbReference type="FunFam" id="3.30.450.40:FF:000103">
    <property type="entry name" value="Transcriptional regulatory protein"/>
    <property type="match status" value="1"/>
</dbReference>
<feature type="region of interest" description="Disordered" evidence="4">
    <location>
        <begin position="15"/>
        <end position="36"/>
    </location>
</feature>
<evidence type="ECO:0000259" key="5">
    <source>
        <dbReference type="PROSITE" id="PS51077"/>
    </source>
</evidence>
<evidence type="ECO:0000256" key="2">
    <source>
        <dbReference type="ARBA" id="ARBA00023125"/>
    </source>
</evidence>
<keyword evidence="8" id="KW-1185">Reference proteome</keyword>
<organism evidence="7 8">
    <name type="scientific">Bradyrhizobium stylosanthis</name>
    <dbReference type="NCBI Taxonomy" id="1803665"/>
    <lineage>
        <taxon>Bacteria</taxon>
        <taxon>Pseudomonadati</taxon>
        <taxon>Pseudomonadota</taxon>
        <taxon>Alphaproteobacteria</taxon>
        <taxon>Hyphomicrobiales</taxon>
        <taxon>Nitrobacteraceae</taxon>
        <taxon>Bradyrhizobium</taxon>
    </lineage>
</organism>
<name>A0A560DQE5_9BRAD</name>
<dbReference type="GO" id="GO:0003700">
    <property type="term" value="F:DNA-binding transcription factor activity"/>
    <property type="evidence" value="ECO:0007669"/>
    <property type="project" value="TreeGrafter"/>
</dbReference>
<dbReference type="SUPFAM" id="SSF46785">
    <property type="entry name" value="Winged helix' DNA-binding domain"/>
    <property type="match status" value="1"/>
</dbReference>
<feature type="domain" description="IclR-ED" evidence="6">
    <location>
        <begin position="100"/>
        <end position="283"/>
    </location>
</feature>
<dbReference type="InterPro" id="IPR036390">
    <property type="entry name" value="WH_DNA-bd_sf"/>
</dbReference>
<dbReference type="InterPro" id="IPR029016">
    <property type="entry name" value="GAF-like_dom_sf"/>
</dbReference>
<dbReference type="PANTHER" id="PTHR30136:SF24">
    <property type="entry name" value="HTH-TYPE TRANSCRIPTIONAL REPRESSOR ALLR"/>
    <property type="match status" value="1"/>
</dbReference>
<feature type="domain" description="HTH iclR-type" evidence="5">
    <location>
        <begin position="37"/>
        <end position="99"/>
    </location>
</feature>
<protein>
    <submittedName>
        <fullName evidence="7">IclR family transcriptional regulator</fullName>
    </submittedName>
</protein>
<dbReference type="Gene3D" id="3.30.450.40">
    <property type="match status" value="1"/>
</dbReference>
<dbReference type="FunFam" id="1.10.10.10:FF:001251">
    <property type="entry name" value="Transcriptional regulator"/>
    <property type="match status" value="1"/>
</dbReference>
<evidence type="ECO:0000256" key="3">
    <source>
        <dbReference type="ARBA" id="ARBA00023163"/>
    </source>
</evidence>
<dbReference type="STRING" id="1803665.GCA_001641335_07812"/>
<evidence type="ECO:0000256" key="1">
    <source>
        <dbReference type="ARBA" id="ARBA00023015"/>
    </source>
</evidence>
<accession>A0A560DQE5</accession>
<dbReference type="Proteomes" id="UP000319949">
    <property type="component" value="Unassembled WGS sequence"/>
</dbReference>
<evidence type="ECO:0000313" key="7">
    <source>
        <dbReference type="EMBL" id="TWA99340.1"/>
    </source>
</evidence>
<dbReference type="InterPro" id="IPR036388">
    <property type="entry name" value="WH-like_DNA-bd_sf"/>
</dbReference>
<dbReference type="PROSITE" id="PS51078">
    <property type="entry name" value="ICLR_ED"/>
    <property type="match status" value="1"/>
</dbReference>
<reference evidence="7 8" key="1">
    <citation type="submission" date="2019-06" db="EMBL/GenBank/DDBJ databases">
        <title>Genomic Encyclopedia of Type Strains, Phase IV (KMG-V): Genome sequencing to study the core and pangenomes of soil and plant-associated prokaryotes.</title>
        <authorList>
            <person name="Whitman W."/>
        </authorList>
    </citation>
    <scope>NUCLEOTIDE SEQUENCE [LARGE SCALE GENOMIC DNA]</scope>
    <source>
        <strain evidence="7 8">BR 510</strain>
    </source>
</reference>
<dbReference type="Pfam" id="PF09339">
    <property type="entry name" value="HTH_IclR"/>
    <property type="match status" value="1"/>
</dbReference>
<dbReference type="AlphaFoldDB" id="A0A560DQE5"/>
<dbReference type="GO" id="GO:0045892">
    <property type="term" value="P:negative regulation of DNA-templated transcription"/>
    <property type="evidence" value="ECO:0007669"/>
    <property type="project" value="TreeGrafter"/>
</dbReference>
<gene>
    <name evidence="7" type="ORF">FBZ96_104315</name>
</gene>
<dbReference type="Pfam" id="PF01614">
    <property type="entry name" value="IclR_C"/>
    <property type="match status" value="1"/>
</dbReference>
<keyword evidence="3" id="KW-0804">Transcription</keyword>
<feature type="compositionally biased region" description="Basic and acidic residues" evidence="4">
    <location>
        <begin position="18"/>
        <end position="34"/>
    </location>
</feature>
<dbReference type="InterPro" id="IPR014757">
    <property type="entry name" value="Tscrpt_reg_IclR_C"/>
</dbReference>
<dbReference type="InterPro" id="IPR005471">
    <property type="entry name" value="Tscrpt_reg_IclR_N"/>
</dbReference>
<evidence type="ECO:0000259" key="6">
    <source>
        <dbReference type="PROSITE" id="PS51078"/>
    </source>
</evidence>
<keyword evidence="1" id="KW-0805">Transcription regulation</keyword>